<dbReference type="OrthoDB" id="436515at2759"/>
<evidence type="ECO:0000313" key="3">
    <source>
        <dbReference type="EMBL" id="CAE7022599.1"/>
    </source>
</evidence>
<dbReference type="Proteomes" id="UP000604046">
    <property type="component" value="Unassembled WGS sequence"/>
</dbReference>
<dbReference type="SUPFAM" id="SSF81901">
    <property type="entry name" value="HCP-like"/>
    <property type="match status" value="1"/>
</dbReference>
<feature type="repeat" description="PPR" evidence="1">
    <location>
        <begin position="307"/>
        <end position="341"/>
    </location>
</feature>
<sequence length="483" mass="53118">MPPSSMWPSMLVVAFVAVLVALDGGCVELYIMEILAASVGMALGKLTMDMTQQPAVLASCRGGFTWAMSFLPAGLGLAVSSLQRWLILTAQGPWHLGRNMYLNQLLMADDSQGLRGHDMTGKPKGAMGSLQQEDLLRTVQVAVQNRKCRKAEECFERMLWAGFSASSTTYELILHAWIKEGNMPAAEQWLRRMRANGHQPTETCYLALLAKYCKAGDLRPAELLLPPLLQGSRGQAQTVACTMLIDAYGKMGDVEGAERIMHRMQSARVEASIVSFGAMMDACAKAGQPLKAIEWHHVMMEKGFSPSVRTFTAVVNAHAKAGDLCGALKAMHAMQAFGVKADTMAYSTLLSVCARKGNIKCAQTVFALMRKQKIRPNIVSYTSLARAFAKNGMWYEVEILGETLEREGLCINDFFLYALLLAYSTAKPKQMARAETTFLRVVQTQHIEINKHILSGLARAVGCSRAKDLVSMTERCQCQQRNS</sequence>
<dbReference type="EMBL" id="CAJNDS010000177">
    <property type="protein sequence ID" value="CAE7022599.1"/>
    <property type="molecule type" value="Genomic_DNA"/>
</dbReference>
<dbReference type="Pfam" id="PF13812">
    <property type="entry name" value="PPR_3"/>
    <property type="match status" value="2"/>
</dbReference>
<keyword evidence="2" id="KW-0732">Signal</keyword>
<feature type="chain" id="PRO_5032914636" description="Pentacotripeptide-repeat region of PRORP domain-containing protein" evidence="2">
    <location>
        <begin position="22"/>
        <end position="483"/>
    </location>
</feature>
<evidence type="ECO:0008006" key="5">
    <source>
        <dbReference type="Google" id="ProtNLM"/>
    </source>
</evidence>
<name>A0A812I5G1_9DINO</name>
<protein>
    <recommendedName>
        <fullName evidence="5">Pentacotripeptide-repeat region of PRORP domain-containing protein</fullName>
    </recommendedName>
</protein>
<evidence type="ECO:0000256" key="2">
    <source>
        <dbReference type="SAM" id="SignalP"/>
    </source>
</evidence>
<dbReference type="InterPro" id="IPR051114">
    <property type="entry name" value="Mito_RNA_Proc_CCM1"/>
</dbReference>
<dbReference type="PANTHER" id="PTHR47934:SF6">
    <property type="entry name" value="MITOCHONDRIAL GROUP I INTRON SPLICING FACTOR CCM1-RELATED"/>
    <property type="match status" value="1"/>
</dbReference>
<dbReference type="Pfam" id="PF01535">
    <property type="entry name" value="PPR"/>
    <property type="match status" value="1"/>
</dbReference>
<evidence type="ECO:0000313" key="4">
    <source>
        <dbReference type="Proteomes" id="UP000604046"/>
    </source>
</evidence>
<dbReference type="Gene3D" id="1.25.40.10">
    <property type="entry name" value="Tetratricopeptide repeat domain"/>
    <property type="match status" value="3"/>
</dbReference>
<dbReference type="PROSITE" id="PS51375">
    <property type="entry name" value="PPR"/>
    <property type="match status" value="5"/>
</dbReference>
<evidence type="ECO:0000256" key="1">
    <source>
        <dbReference type="PROSITE-ProRule" id="PRU00708"/>
    </source>
</evidence>
<accession>A0A812I5G1</accession>
<gene>
    <name evidence="3" type="ORF">SNAT2548_LOCUS2941</name>
</gene>
<feature type="repeat" description="PPR" evidence="1">
    <location>
        <begin position="166"/>
        <end position="200"/>
    </location>
</feature>
<dbReference type="GO" id="GO:0007005">
    <property type="term" value="P:mitochondrion organization"/>
    <property type="evidence" value="ECO:0007669"/>
    <property type="project" value="TreeGrafter"/>
</dbReference>
<reference evidence="3" key="1">
    <citation type="submission" date="2021-02" db="EMBL/GenBank/DDBJ databases">
        <authorList>
            <person name="Dougan E. K."/>
            <person name="Rhodes N."/>
            <person name="Thang M."/>
            <person name="Chan C."/>
        </authorList>
    </citation>
    <scope>NUCLEOTIDE SEQUENCE</scope>
</reference>
<dbReference type="InterPro" id="IPR011990">
    <property type="entry name" value="TPR-like_helical_dom_sf"/>
</dbReference>
<feature type="repeat" description="PPR" evidence="1">
    <location>
        <begin position="342"/>
        <end position="376"/>
    </location>
</feature>
<dbReference type="InterPro" id="IPR002885">
    <property type="entry name" value="PPR_rpt"/>
</dbReference>
<comment type="caution">
    <text evidence="3">The sequence shown here is derived from an EMBL/GenBank/DDBJ whole genome shotgun (WGS) entry which is preliminary data.</text>
</comment>
<proteinExistence type="predicted"/>
<dbReference type="NCBIfam" id="TIGR00756">
    <property type="entry name" value="PPR"/>
    <property type="match status" value="4"/>
</dbReference>
<dbReference type="GO" id="GO:0005739">
    <property type="term" value="C:mitochondrion"/>
    <property type="evidence" value="ECO:0007669"/>
    <property type="project" value="TreeGrafter"/>
</dbReference>
<dbReference type="Pfam" id="PF13041">
    <property type="entry name" value="PPR_2"/>
    <property type="match status" value="1"/>
</dbReference>
<feature type="repeat" description="PPR" evidence="1">
    <location>
        <begin position="237"/>
        <end position="271"/>
    </location>
</feature>
<keyword evidence="4" id="KW-1185">Reference proteome</keyword>
<feature type="signal peptide" evidence="2">
    <location>
        <begin position="1"/>
        <end position="21"/>
    </location>
</feature>
<dbReference type="GO" id="GO:0006396">
    <property type="term" value="P:RNA processing"/>
    <property type="evidence" value="ECO:0007669"/>
    <property type="project" value="TreeGrafter"/>
</dbReference>
<organism evidence="3 4">
    <name type="scientific">Symbiodinium natans</name>
    <dbReference type="NCBI Taxonomy" id="878477"/>
    <lineage>
        <taxon>Eukaryota</taxon>
        <taxon>Sar</taxon>
        <taxon>Alveolata</taxon>
        <taxon>Dinophyceae</taxon>
        <taxon>Suessiales</taxon>
        <taxon>Symbiodiniaceae</taxon>
        <taxon>Symbiodinium</taxon>
    </lineage>
</organism>
<dbReference type="PANTHER" id="PTHR47934">
    <property type="entry name" value="PENTATRICOPEPTIDE REPEAT-CONTAINING PROTEIN PET309, MITOCHONDRIAL"/>
    <property type="match status" value="1"/>
</dbReference>
<dbReference type="GO" id="GO:0003729">
    <property type="term" value="F:mRNA binding"/>
    <property type="evidence" value="ECO:0007669"/>
    <property type="project" value="TreeGrafter"/>
</dbReference>
<dbReference type="AlphaFoldDB" id="A0A812I5G1"/>
<feature type="repeat" description="PPR" evidence="1">
    <location>
        <begin position="272"/>
        <end position="306"/>
    </location>
</feature>